<accession>A0A1H8J0J3</accession>
<dbReference type="STRING" id="245187.SAMN04488003_1312"/>
<proteinExistence type="predicted"/>
<gene>
    <name evidence="2" type="ORF">SAMN04488003_1312</name>
</gene>
<reference evidence="2 3" key="1">
    <citation type="submission" date="2016-10" db="EMBL/GenBank/DDBJ databases">
        <authorList>
            <person name="de Groot N.N."/>
        </authorList>
    </citation>
    <scope>NUCLEOTIDE SEQUENCE [LARGE SCALE GENOMIC DNA]</scope>
    <source>
        <strain evidence="2 3">DSM 16213</strain>
    </source>
</reference>
<evidence type="ECO:0000256" key="1">
    <source>
        <dbReference type="SAM" id="Phobius"/>
    </source>
</evidence>
<keyword evidence="1" id="KW-1133">Transmembrane helix</keyword>
<sequence>MAGARIGAGSIVGPSAVAAKTYPANCVIVGNPGVVLRANTTWANSLSEIAKLENAFIDADLRKRAKPPRKVKGVKAKLKAGLPALWTRQRPVSARLDAFRYVLAGFCGVGAFECIAILLR</sequence>
<name>A0A1H8J0J3_9RHOB</name>
<dbReference type="Gene3D" id="2.160.10.10">
    <property type="entry name" value="Hexapeptide repeat proteins"/>
    <property type="match status" value="1"/>
</dbReference>
<dbReference type="Proteomes" id="UP000199585">
    <property type="component" value="Unassembled WGS sequence"/>
</dbReference>
<dbReference type="EMBL" id="FOCI01000031">
    <property type="protein sequence ID" value="SEN73806.1"/>
    <property type="molecule type" value="Genomic_DNA"/>
</dbReference>
<dbReference type="SUPFAM" id="SSF51161">
    <property type="entry name" value="Trimeric LpxA-like enzymes"/>
    <property type="match status" value="1"/>
</dbReference>
<keyword evidence="1" id="KW-0472">Membrane</keyword>
<evidence type="ECO:0000313" key="2">
    <source>
        <dbReference type="EMBL" id="SEN73806.1"/>
    </source>
</evidence>
<feature type="transmembrane region" description="Helical" evidence="1">
    <location>
        <begin position="98"/>
        <end position="119"/>
    </location>
</feature>
<dbReference type="AlphaFoldDB" id="A0A1H8J0J3"/>
<evidence type="ECO:0000313" key="3">
    <source>
        <dbReference type="Proteomes" id="UP000199585"/>
    </source>
</evidence>
<keyword evidence="1" id="KW-0812">Transmembrane</keyword>
<organism evidence="2 3">
    <name type="scientific">Loktanella fryxellensis</name>
    <dbReference type="NCBI Taxonomy" id="245187"/>
    <lineage>
        <taxon>Bacteria</taxon>
        <taxon>Pseudomonadati</taxon>
        <taxon>Pseudomonadota</taxon>
        <taxon>Alphaproteobacteria</taxon>
        <taxon>Rhodobacterales</taxon>
        <taxon>Roseobacteraceae</taxon>
        <taxon>Loktanella</taxon>
    </lineage>
</organism>
<evidence type="ECO:0008006" key="4">
    <source>
        <dbReference type="Google" id="ProtNLM"/>
    </source>
</evidence>
<dbReference type="InterPro" id="IPR011004">
    <property type="entry name" value="Trimer_LpxA-like_sf"/>
</dbReference>
<keyword evidence="3" id="KW-1185">Reference proteome</keyword>
<protein>
    <recommendedName>
        <fullName evidence="4">Transferase hexapeptide (Six repeat-containing protein)</fullName>
    </recommendedName>
</protein>